<dbReference type="InParanoid" id="A0A3G9JK47"/>
<dbReference type="GO" id="GO:0046872">
    <property type="term" value="F:metal ion binding"/>
    <property type="evidence" value="ECO:0007669"/>
    <property type="project" value="InterPro"/>
</dbReference>
<protein>
    <submittedName>
        <fullName evidence="7">Carboxylate--amine ligase</fullName>
    </submittedName>
</protein>
<dbReference type="EMBL" id="AP019309">
    <property type="protein sequence ID" value="BBH25373.1"/>
    <property type="molecule type" value="Genomic_DNA"/>
</dbReference>
<keyword evidence="1 7" id="KW-0436">Ligase</keyword>
<feature type="coiled-coil region" evidence="5">
    <location>
        <begin position="401"/>
        <end position="435"/>
    </location>
</feature>
<sequence length="439" mass="50910">MNVIFISPHFPYYYYNFCDRLKKRGVNVLGIGDTPYDNISQQTKDALNEYYYVKSLENYDDVYKAVAFYISKYGRISWIESENEYWLMLEAHLRSDFNVNTGPKYEAMGPLRYKSKMKDVYKSANIPVAPYIVLTSLDQGLQFARDHGYPLVVKPDNGMGASDTHKLTSDEDFIDFYANKQKDISYICEVCIPGRVETFEGITDSKGKILVCTSHVMVNQVMDNVNEQKDTLFYSQEVEGKDIYTVGNATVQAFKAYGRFFHFEFMRLEEDHPELGKKGDLLGLEVNMRAPGAYIPEMMNLCYDIDVYTIWADMILYDTCYYEIKRKHWVAYAGRRNSKGYAYRSQELYDLFRDNISFETDVPKALAEAMGDHIYVFRAASYDEMKNIADTILLPAGDRAKILARKEAEMREKEAEQLEKEAKEARERAIEARRIADSF</sequence>
<dbReference type="InterPro" id="IPR005479">
    <property type="entry name" value="CPAse_ATP-bd"/>
</dbReference>
<feature type="domain" description="ATP-grasp" evidence="6">
    <location>
        <begin position="118"/>
        <end position="316"/>
    </location>
</feature>
<dbReference type="PROSITE" id="PS50975">
    <property type="entry name" value="ATP_GRASP"/>
    <property type="match status" value="1"/>
</dbReference>
<dbReference type="InterPro" id="IPR013815">
    <property type="entry name" value="ATP_grasp_subdomain_1"/>
</dbReference>
<dbReference type="RefSeq" id="WP_125118324.1">
    <property type="nucleotide sequence ID" value="NZ_AP019309.1"/>
</dbReference>
<dbReference type="PANTHER" id="PTHR43585:SF2">
    <property type="entry name" value="ATP-GRASP ENZYME FSQD"/>
    <property type="match status" value="1"/>
</dbReference>
<accession>A0A3G9JK47</accession>
<dbReference type="InterPro" id="IPR011761">
    <property type="entry name" value="ATP-grasp"/>
</dbReference>
<evidence type="ECO:0000256" key="1">
    <source>
        <dbReference type="ARBA" id="ARBA00022598"/>
    </source>
</evidence>
<dbReference type="KEGG" id="ebm:SG0102_03070"/>
<dbReference type="GO" id="GO:0005524">
    <property type="term" value="F:ATP binding"/>
    <property type="evidence" value="ECO:0007669"/>
    <property type="project" value="UniProtKB-UniRule"/>
</dbReference>
<dbReference type="Gene3D" id="3.30.470.20">
    <property type="entry name" value="ATP-grasp fold, B domain"/>
    <property type="match status" value="1"/>
</dbReference>
<evidence type="ECO:0000256" key="4">
    <source>
        <dbReference type="PROSITE-ProRule" id="PRU00409"/>
    </source>
</evidence>
<reference evidence="7 8" key="1">
    <citation type="submission" date="2018-11" db="EMBL/GenBank/DDBJ databases">
        <title>Novel Erysipelotrichaceae bacterium isolated from small intestine of a swine.</title>
        <authorList>
            <person name="Kim J.S."/>
            <person name="Choe H."/>
            <person name="Lee Y.R."/>
            <person name="Kim K.M."/>
            <person name="Park D.S."/>
        </authorList>
    </citation>
    <scope>NUCLEOTIDE SEQUENCE [LARGE SCALE GENOMIC DNA]</scope>
    <source>
        <strain evidence="7 8">SG0102</strain>
    </source>
</reference>
<gene>
    <name evidence="7" type="ORF">SG0102_03070</name>
</gene>
<name>A0A3G9JK47_9FIRM</name>
<dbReference type="GO" id="GO:0016874">
    <property type="term" value="F:ligase activity"/>
    <property type="evidence" value="ECO:0007669"/>
    <property type="project" value="UniProtKB-KW"/>
</dbReference>
<evidence type="ECO:0000256" key="3">
    <source>
        <dbReference type="ARBA" id="ARBA00022840"/>
    </source>
</evidence>
<dbReference type="Pfam" id="PF02786">
    <property type="entry name" value="CPSase_L_D2"/>
    <property type="match status" value="1"/>
</dbReference>
<evidence type="ECO:0000313" key="7">
    <source>
        <dbReference type="EMBL" id="BBH25373.1"/>
    </source>
</evidence>
<proteinExistence type="predicted"/>
<keyword evidence="3 4" id="KW-0067">ATP-binding</keyword>
<dbReference type="AlphaFoldDB" id="A0A3G9JK47"/>
<dbReference type="SUPFAM" id="SSF56059">
    <property type="entry name" value="Glutathione synthetase ATP-binding domain-like"/>
    <property type="match status" value="1"/>
</dbReference>
<evidence type="ECO:0000256" key="2">
    <source>
        <dbReference type="ARBA" id="ARBA00022741"/>
    </source>
</evidence>
<dbReference type="OrthoDB" id="24041at2"/>
<keyword evidence="8" id="KW-1185">Reference proteome</keyword>
<organism evidence="7 8">
    <name type="scientific">Intestinibaculum porci</name>
    <dbReference type="NCBI Taxonomy" id="2487118"/>
    <lineage>
        <taxon>Bacteria</taxon>
        <taxon>Bacillati</taxon>
        <taxon>Bacillota</taxon>
        <taxon>Erysipelotrichia</taxon>
        <taxon>Erysipelotrichales</taxon>
        <taxon>Erysipelotrichaceae</taxon>
        <taxon>Intestinibaculum</taxon>
    </lineage>
</organism>
<dbReference type="Proteomes" id="UP000268059">
    <property type="component" value="Chromosome"/>
</dbReference>
<evidence type="ECO:0000259" key="6">
    <source>
        <dbReference type="PROSITE" id="PS50975"/>
    </source>
</evidence>
<keyword evidence="5" id="KW-0175">Coiled coil</keyword>
<dbReference type="PANTHER" id="PTHR43585">
    <property type="entry name" value="FUMIPYRROLE BIOSYNTHESIS PROTEIN C"/>
    <property type="match status" value="1"/>
</dbReference>
<dbReference type="Gene3D" id="3.30.1490.20">
    <property type="entry name" value="ATP-grasp fold, A domain"/>
    <property type="match status" value="1"/>
</dbReference>
<evidence type="ECO:0000256" key="5">
    <source>
        <dbReference type="SAM" id="Coils"/>
    </source>
</evidence>
<keyword evidence="2 4" id="KW-0547">Nucleotide-binding</keyword>
<dbReference type="InterPro" id="IPR052032">
    <property type="entry name" value="ATP-dep_AA_Ligase"/>
</dbReference>
<evidence type="ECO:0000313" key="8">
    <source>
        <dbReference type="Proteomes" id="UP000268059"/>
    </source>
</evidence>